<sequence>MMHFRKIGLALAFSPRTQALMAEAARFKRMWNAELILIHVGEYGDKEKILLEEFLSAVDLSQAKDVRIFWEKGKPSERILATCKNENIDLLIAGALKKENLVQYYLGTIARKILRKADCSLLMLTDPSIAPNPFKNIVVNAEDSSFVEEAVRAACTIGLRDKAQWLHVVREIKLYGLTMSAADQHSEHEYENLRQSLVKDEIDNVEKILNSIPHEGLKVNIKMLAGKSGFELAKFTQRKHADLLVVGASPRRFSLFDRVFPHDLEYIFADMPCNLLVIHPPKNERIGKEAKRG</sequence>
<keyword evidence="4" id="KW-1185">Reference proteome</keyword>
<evidence type="ECO:0000256" key="1">
    <source>
        <dbReference type="ARBA" id="ARBA00008791"/>
    </source>
</evidence>
<feature type="domain" description="UspA" evidence="2">
    <location>
        <begin position="4"/>
        <end position="123"/>
    </location>
</feature>
<protein>
    <submittedName>
        <fullName evidence="3">Nucleotide-binding universal stress protein, UspA family</fullName>
    </submittedName>
</protein>
<dbReference type="InterPro" id="IPR006016">
    <property type="entry name" value="UspA"/>
</dbReference>
<dbReference type="AlphaFoldDB" id="A0A1T5LD30"/>
<dbReference type="PANTHER" id="PTHR46268:SF6">
    <property type="entry name" value="UNIVERSAL STRESS PROTEIN UP12"/>
    <property type="match status" value="1"/>
</dbReference>
<gene>
    <name evidence="3" type="ORF">SAMN05660236_3006</name>
</gene>
<accession>A0A1T5LD30</accession>
<dbReference type="PANTHER" id="PTHR46268">
    <property type="entry name" value="STRESS RESPONSE PROTEIN NHAX"/>
    <property type="match status" value="1"/>
</dbReference>
<dbReference type="Gene3D" id="3.40.50.620">
    <property type="entry name" value="HUPs"/>
    <property type="match status" value="2"/>
</dbReference>
<reference evidence="3 4" key="1">
    <citation type="submission" date="2017-02" db="EMBL/GenBank/DDBJ databases">
        <authorList>
            <person name="Peterson S.W."/>
        </authorList>
    </citation>
    <scope>NUCLEOTIDE SEQUENCE [LARGE SCALE GENOMIC DNA]</scope>
    <source>
        <strain evidence="3 4">DSM 25262</strain>
    </source>
</reference>
<organism evidence="3 4">
    <name type="scientific">Ohtaekwangia koreensis</name>
    <dbReference type="NCBI Taxonomy" id="688867"/>
    <lineage>
        <taxon>Bacteria</taxon>
        <taxon>Pseudomonadati</taxon>
        <taxon>Bacteroidota</taxon>
        <taxon>Cytophagia</taxon>
        <taxon>Cytophagales</taxon>
        <taxon>Fulvivirgaceae</taxon>
        <taxon>Ohtaekwangia</taxon>
    </lineage>
</organism>
<evidence type="ECO:0000259" key="2">
    <source>
        <dbReference type="Pfam" id="PF00582"/>
    </source>
</evidence>
<dbReference type="SUPFAM" id="SSF52402">
    <property type="entry name" value="Adenine nucleotide alpha hydrolases-like"/>
    <property type="match status" value="2"/>
</dbReference>
<dbReference type="CDD" id="cd00293">
    <property type="entry name" value="USP-like"/>
    <property type="match status" value="2"/>
</dbReference>
<dbReference type="Pfam" id="PF00582">
    <property type="entry name" value="Usp"/>
    <property type="match status" value="2"/>
</dbReference>
<feature type="domain" description="UspA" evidence="2">
    <location>
        <begin position="134"/>
        <end position="279"/>
    </location>
</feature>
<dbReference type="STRING" id="688867.SAMN05660236_3006"/>
<dbReference type="InterPro" id="IPR014729">
    <property type="entry name" value="Rossmann-like_a/b/a_fold"/>
</dbReference>
<proteinExistence type="inferred from homology"/>
<dbReference type="Proteomes" id="UP000190961">
    <property type="component" value="Unassembled WGS sequence"/>
</dbReference>
<name>A0A1T5LD30_9BACT</name>
<dbReference type="EMBL" id="FUZU01000002">
    <property type="protein sequence ID" value="SKC73946.1"/>
    <property type="molecule type" value="Genomic_DNA"/>
</dbReference>
<dbReference type="RefSeq" id="WP_245840560.1">
    <property type="nucleotide sequence ID" value="NZ_FUZU01000002.1"/>
</dbReference>
<evidence type="ECO:0000313" key="3">
    <source>
        <dbReference type="EMBL" id="SKC73946.1"/>
    </source>
</evidence>
<evidence type="ECO:0000313" key="4">
    <source>
        <dbReference type="Proteomes" id="UP000190961"/>
    </source>
</evidence>
<comment type="similarity">
    <text evidence="1">Belongs to the universal stress protein A family.</text>
</comment>